<proteinExistence type="predicted"/>
<reference evidence="1 2" key="1">
    <citation type="journal article" date="2013" name="PLoS ONE">
        <title>The first genomic and proteomic characterization of a deep-sea sulfate reducer: insights into the piezophilic lifestyle of Desulfovibrio piezophilus.</title>
        <authorList>
            <person name="Pradel N."/>
            <person name="Ji B."/>
            <person name="Gimenez G."/>
            <person name="Talla E."/>
            <person name="Lenoble P."/>
            <person name="Garel M."/>
            <person name="Tamburini C."/>
            <person name="Fourquet P."/>
            <person name="Lebrun R."/>
            <person name="Bertin P."/>
            <person name="Denis Y."/>
            <person name="Pophillat M."/>
            <person name="Barbe V."/>
            <person name="Ollivier B."/>
            <person name="Dolla A."/>
        </authorList>
    </citation>
    <scope>NUCLEOTIDE SEQUENCE [LARGE SCALE GENOMIC DNA]</scope>
    <source>
        <strain evidence="2">DSM 10523 / SB164P1</strain>
    </source>
</reference>
<dbReference type="EMBL" id="FO203427">
    <property type="protein sequence ID" value="CCH49494.1"/>
    <property type="molecule type" value="Genomic_DNA"/>
</dbReference>
<gene>
    <name evidence="1" type="ordered locus">BN4_12259</name>
</gene>
<sequence>MGKKRNVDLLGLLPEKGKSTVILAEKAQAWFFCREPCAFFEGTARPLTTNTM</sequence>
<dbReference type="AlphaFoldDB" id="M1WRE6"/>
<dbReference type="PATRIC" id="fig|879567.3.peg.2405"/>
<reference evidence="2" key="2">
    <citation type="journal article" date="2013" name="Stand. Genomic Sci.">
        <title>Complete genome sequence of Desulfocapsa sulfexigens, a marine deltaproteobacterium specialized in disproportionating inorganic sulfur compounds.</title>
        <authorList>
            <person name="Finster K.W."/>
            <person name="Kjeldsen K.U."/>
            <person name="Kube M."/>
            <person name="Reinhardt R."/>
            <person name="Mussmann M."/>
            <person name="Amann R."/>
            <person name="Schreiber L."/>
        </authorList>
    </citation>
    <scope>NUCLEOTIDE SEQUENCE [LARGE SCALE GENOMIC DNA]</scope>
    <source>
        <strain evidence="2">DSM 10523 / SB164P1</strain>
    </source>
</reference>
<dbReference type="STRING" id="1322246.BN4_12259"/>
<dbReference type="KEGG" id="dpi:BN4_12259"/>
<evidence type="ECO:0000313" key="2">
    <source>
        <dbReference type="Proteomes" id="UP000011724"/>
    </source>
</evidence>
<protein>
    <submittedName>
        <fullName evidence="1">Uncharacterized protein</fullName>
    </submittedName>
</protein>
<dbReference type="HOGENOM" id="CLU_3079208_0_0_7"/>
<keyword evidence="2" id="KW-1185">Reference proteome</keyword>
<accession>M1WRE6</accession>
<dbReference type="Proteomes" id="UP000011724">
    <property type="component" value="Chromosome"/>
</dbReference>
<name>M1WRE6_PSEP2</name>
<organism evidence="1 2">
    <name type="scientific">Pseudodesulfovibrio piezophilus (strain DSM 21447 / JCM 15486 / C1TLV30)</name>
    <name type="common">Desulfovibrio piezophilus</name>
    <dbReference type="NCBI Taxonomy" id="1322246"/>
    <lineage>
        <taxon>Bacteria</taxon>
        <taxon>Pseudomonadati</taxon>
        <taxon>Thermodesulfobacteriota</taxon>
        <taxon>Desulfovibrionia</taxon>
        <taxon>Desulfovibrionales</taxon>
        <taxon>Desulfovibrionaceae</taxon>
    </lineage>
</organism>
<evidence type="ECO:0000313" key="1">
    <source>
        <dbReference type="EMBL" id="CCH49494.1"/>
    </source>
</evidence>